<dbReference type="PANTHER" id="PTHR14374:SF0">
    <property type="entry name" value="TRAFFICKING PROTEIN PARTICLE COMPLEX SUBUNIT 11"/>
    <property type="match status" value="1"/>
</dbReference>
<sequence length="1244" mass="138989">MDRFPEDYYLHNLPLLLLSGLDAENHNDIDPSRKAHNLLQEGGFRIRIDAPLIQGDVARQLQESFREQDASSLPWHAQSVASRNGRVFKITSAYALPPRKAPPPPRSPRLSAAVAAGNPPPQLVLHSPLSPLTPSSPLYPDGIFSPLWVLKHQSRLPCAFITFLSLVSDPNTSSLEDNKLKSEIHSARSVITSTNYRTKLVTVLIGDGQINPPELDDRISNIRRSAGLDSKSLFFLPFNSSPTEVREFVNSVLTSIHASCIDYYRDLSKHARRKRSRNTVPQPTVQPGSAHVLSLPGWNIRYEFKLGVFAEFRQEMDAACRSYETAYEGIFGAEIMDTIAVWSPRFNEARLLADIVALRTLRCLMWTDQGSTAVKSWITHRDRMKDLVNRRTKGTENYAWEAWQSTWATVMADLISRSQYPLLFAQISDTTNLLPIFASSEKLINSTERTIPWELPHHEGYWLEMARRATAARRSWARQIPEEDRQPPGRSPARIVASKSQLYDTYLTLEPYREIPVDGSQGYDYSEVILKTLVTAIDHFARRGQLRKIEILKLEMALEKLGTQSWEEAIILLRPLWSSVSWRAAGWWKLLQHIGWALQDCAVRIQDFELSCRLLWELSSTVFEKHNSLNYDLGALDTSSRDQDAVFVAIDMDAAVSPLIPRFSFSTHNVSVGTPLTCQLSLEARMIEGMPPIALNEIKIMFEGSLKPTYLVHRADDQQTTTKAHLIDVVLQDSSTLSNTTDKRSSTGTIATETGFADLFVQPGQTRIFQFQVVPREAGELSVASITLMINQGKLNLAATTSNFEDSTTNWWEIRGGRPVLRLLGQESNAYNSIDVQPKPPKLQIHAPNLHKTYYVNETIQADFELLNEESEDASLLVEARMISPIAGAARARWASSELDDNQPVDESAGGIITLKAQDLGTIKPGQKEKISLLITESIVAVDHEVEIVVKYRLANDPETVFVKSQTVDIGIIRPFEANYEFLPRLNLETWPSFFEVPQTDPESSTALGLKHQYAVTANLYSFATVPIVVEAILLTASKIVGGAVCSTSTGIVHKEGDVAKADAHDVISSTILPDQTEKFGFDLSVQKLVLGDRHTVGIDLALQIGWRREDSDEVNTTVLEVPKLVAAMAEPRVILTISPTPKGNLRIYRLDFMLENPSMHFLTFNISMDTSEHFAFSGSKSAVLSLVPMSRNTVTYRIMPNIENAWIGVNLNVVDAYFGQTLKILPGGEGVKTDKKGNVSIKV</sequence>
<gene>
    <name evidence="4" type="ORF">LTR84_012838</name>
</gene>
<name>A0AAV9NFN8_9EURO</name>
<dbReference type="Pfam" id="PF11817">
    <property type="entry name" value="Foie-gras_1"/>
    <property type="match status" value="1"/>
</dbReference>
<reference evidence="4 5" key="1">
    <citation type="submission" date="2023-08" db="EMBL/GenBank/DDBJ databases">
        <title>Black Yeasts Isolated from many extreme environments.</title>
        <authorList>
            <person name="Coleine C."/>
            <person name="Stajich J.E."/>
            <person name="Selbmann L."/>
        </authorList>
    </citation>
    <scope>NUCLEOTIDE SEQUENCE [LARGE SCALE GENOMIC DNA]</scope>
    <source>
        <strain evidence="4 5">CCFEE 5792</strain>
    </source>
</reference>
<evidence type="ECO:0000313" key="4">
    <source>
        <dbReference type="EMBL" id="KAK5055090.1"/>
    </source>
</evidence>
<dbReference type="Pfam" id="PF07919">
    <property type="entry name" value="Gryzun"/>
    <property type="match status" value="1"/>
</dbReference>
<comment type="caution">
    <text evidence="4">The sequence shown here is derived from an EMBL/GenBank/DDBJ whole genome shotgun (WGS) entry which is preliminary data.</text>
</comment>
<dbReference type="AlphaFoldDB" id="A0AAV9NFN8"/>
<dbReference type="InterPro" id="IPR012880">
    <property type="entry name" value="Gryzun"/>
</dbReference>
<keyword evidence="5" id="KW-1185">Reference proteome</keyword>
<dbReference type="EMBL" id="JAVRRD010000009">
    <property type="protein sequence ID" value="KAK5055090.1"/>
    <property type="molecule type" value="Genomic_DNA"/>
</dbReference>
<accession>A0AAV9NFN8</accession>
<evidence type="ECO:0008006" key="6">
    <source>
        <dbReference type="Google" id="ProtNLM"/>
    </source>
</evidence>
<feature type="domain" description="Gryzun putative trafficking through Golgi" evidence="2">
    <location>
        <begin position="648"/>
        <end position="1240"/>
    </location>
</feature>
<evidence type="ECO:0000313" key="5">
    <source>
        <dbReference type="Proteomes" id="UP001358417"/>
    </source>
</evidence>
<dbReference type="PANTHER" id="PTHR14374">
    <property type="entry name" value="FOIE GRAS"/>
    <property type="match status" value="1"/>
</dbReference>
<evidence type="ECO:0000259" key="2">
    <source>
        <dbReference type="Pfam" id="PF07919"/>
    </source>
</evidence>
<feature type="domain" description="Trafficking protein particle complex subunit 11" evidence="3">
    <location>
        <begin position="345"/>
        <end position="620"/>
    </location>
</feature>
<organism evidence="4 5">
    <name type="scientific">Exophiala bonariae</name>
    <dbReference type="NCBI Taxonomy" id="1690606"/>
    <lineage>
        <taxon>Eukaryota</taxon>
        <taxon>Fungi</taxon>
        <taxon>Dikarya</taxon>
        <taxon>Ascomycota</taxon>
        <taxon>Pezizomycotina</taxon>
        <taxon>Eurotiomycetes</taxon>
        <taxon>Chaetothyriomycetidae</taxon>
        <taxon>Chaetothyriales</taxon>
        <taxon>Herpotrichiellaceae</taxon>
        <taxon>Exophiala</taxon>
    </lineage>
</organism>
<dbReference type="InterPro" id="IPR021773">
    <property type="entry name" value="TPC11"/>
</dbReference>
<evidence type="ECO:0000256" key="1">
    <source>
        <dbReference type="SAM" id="MobiDB-lite"/>
    </source>
</evidence>
<feature type="region of interest" description="Disordered" evidence="1">
    <location>
        <begin position="97"/>
        <end position="116"/>
    </location>
</feature>
<evidence type="ECO:0000259" key="3">
    <source>
        <dbReference type="Pfam" id="PF11817"/>
    </source>
</evidence>
<dbReference type="RefSeq" id="XP_064707521.1">
    <property type="nucleotide sequence ID" value="XM_064856345.1"/>
</dbReference>
<dbReference type="Proteomes" id="UP001358417">
    <property type="component" value="Unassembled WGS sequence"/>
</dbReference>
<dbReference type="GeneID" id="89980975"/>
<protein>
    <recommendedName>
        <fullName evidence="6">Trafficking protein particle complex subunit 11 domain-containing protein</fullName>
    </recommendedName>
</protein>
<proteinExistence type="predicted"/>